<proteinExistence type="predicted"/>
<dbReference type="SUPFAM" id="SSF52540">
    <property type="entry name" value="P-loop containing nucleoside triphosphate hydrolases"/>
    <property type="match status" value="1"/>
</dbReference>
<dbReference type="PANTHER" id="PTHR43581:SF2">
    <property type="entry name" value="EXCINUCLEASE ATPASE SUBUNIT"/>
    <property type="match status" value="1"/>
</dbReference>
<organism evidence="2 3">
    <name type="scientific">Mediterranea massiliensis</name>
    <dbReference type="NCBI Taxonomy" id="1841865"/>
    <lineage>
        <taxon>Bacteria</taxon>
        <taxon>Pseudomonadati</taxon>
        <taxon>Bacteroidota</taxon>
        <taxon>Bacteroidia</taxon>
        <taxon>Bacteroidales</taxon>
        <taxon>Bacteroidaceae</taxon>
        <taxon>Mediterranea</taxon>
    </lineage>
</organism>
<dbReference type="InterPro" id="IPR051396">
    <property type="entry name" value="Bact_Antivir_Def_Nuclease"/>
</dbReference>
<dbReference type="InterPro" id="IPR041685">
    <property type="entry name" value="AAA_GajA/Old/RecF-like"/>
</dbReference>
<dbReference type="Proteomes" id="UP000717835">
    <property type="component" value="Unassembled WGS sequence"/>
</dbReference>
<reference evidence="2" key="2">
    <citation type="submission" date="2021-09" db="EMBL/GenBank/DDBJ databases">
        <authorList>
            <person name="Gilroy R."/>
        </authorList>
    </citation>
    <scope>NUCLEOTIDE SEQUENCE</scope>
    <source>
        <strain evidence="2">CHK55-1828</strain>
    </source>
</reference>
<gene>
    <name evidence="2" type="ORF">K8W02_05645</name>
</gene>
<feature type="domain" description="Endonuclease GajA/Old nuclease/RecF-like AAA" evidence="1">
    <location>
        <begin position="261"/>
        <end position="334"/>
    </location>
</feature>
<evidence type="ECO:0000313" key="3">
    <source>
        <dbReference type="Proteomes" id="UP000717835"/>
    </source>
</evidence>
<accession>A0A921HXZ8</accession>
<dbReference type="EMBL" id="DYVX01000048">
    <property type="protein sequence ID" value="HJF91851.1"/>
    <property type="molecule type" value="Genomic_DNA"/>
</dbReference>
<dbReference type="InterPro" id="IPR027417">
    <property type="entry name" value="P-loop_NTPase"/>
</dbReference>
<dbReference type="Pfam" id="PF13175">
    <property type="entry name" value="AAA_15"/>
    <property type="match status" value="1"/>
</dbReference>
<protein>
    <submittedName>
        <fullName evidence="2">AAA family ATPase</fullName>
    </submittedName>
</protein>
<comment type="caution">
    <text evidence="2">The sequence shown here is derived from an EMBL/GenBank/DDBJ whole genome shotgun (WGS) entry which is preliminary data.</text>
</comment>
<dbReference type="PANTHER" id="PTHR43581">
    <property type="entry name" value="ATP/GTP PHOSPHATASE"/>
    <property type="match status" value="1"/>
</dbReference>
<sequence>MKKIEIIINEFGPLSNQTITLAPFMIFTGKSGLGKSYANYLTYYFFSSFTEGRLQGLVENKIKKNRTDQQFTITEDELRQWLNNGVEEFMRDFLGESSLTCQVNFSFSIGENKQLNISYMREELGKELQETFEGQRIVMANVTINSLPPVRIFEITSDATVSSITRVLAQYLQDHLFEQQFVKSIILPPARGAYVGENYTTKDRIASSTGMYRLFLRDSDQSLISFPGGKPDRQFFTSQIEKLIDGKLVSEKGLQSLKLPNGHKISLTASASSIKELSPLLFYMMNWPNMPLSICLEEPEAHLHPDMQVDIANLLAALFNKQSFLQLTTHSDYFLQRINQLIKIGYIRKDQPEAYKKLCEDRKLNNRFYLDAGQIKAYYFHADEKHQSHVEELKIGRNGIPFSTFFDTVKKLREEEDYLNDILDNYGSTIE</sequence>
<evidence type="ECO:0000259" key="1">
    <source>
        <dbReference type="Pfam" id="PF13175"/>
    </source>
</evidence>
<name>A0A921HXZ8_9BACT</name>
<dbReference type="Gene3D" id="3.40.50.300">
    <property type="entry name" value="P-loop containing nucleotide triphosphate hydrolases"/>
    <property type="match status" value="1"/>
</dbReference>
<dbReference type="AlphaFoldDB" id="A0A921HXZ8"/>
<dbReference type="RefSeq" id="WP_276827272.1">
    <property type="nucleotide sequence ID" value="NZ_DYVX01000048.1"/>
</dbReference>
<evidence type="ECO:0000313" key="2">
    <source>
        <dbReference type="EMBL" id="HJF91851.1"/>
    </source>
</evidence>
<reference evidence="2" key="1">
    <citation type="journal article" date="2021" name="PeerJ">
        <title>Extensive microbial diversity within the chicken gut microbiome revealed by metagenomics and culture.</title>
        <authorList>
            <person name="Gilroy R."/>
            <person name="Ravi A."/>
            <person name="Getino M."/>
            <person name="Pursley I."/>
            <person name="Horton D.L."/>
            <person name="Alikhan N.F."/>
            <person name="Baker D."/>
            <person name="Gharbi K."/>
            <person name="Hall N."/>
            <person name="Watson M."/>
            <person name="Adriaenssens E.M."/>
            <person name="Foster-Nyarko E."/>
            <person name="Jarju S."/>
            <person name="Secka A."/>
            <person name="Antonio M."/>
            <person name="Oren A."/>
            <person name="Chaudhuri R.R."/>
            <person name="La Ragione R."/>
            <person name="Hildebrand F."/>
            <person name="Pallen M.J."/>
        </authorList>
    </citation>
    <scope>NUCLEOTIDE SEQUENCE</scope>
    <source>
        <strain evidence="2">CHK55-1828</strain>
    </source>
</reference>